<dbReference type="OrthoDB" id="10470154at2759"/>
<protein>
    <submittedName>
        <fullName evidence="1">Uncharacterized protein</fullName>
    </submittedName>
</protein>
<dbReference type="AlphaFoldDB" id="A0A834GLT9"/>
<proteinExistence type="predicted"/>
<comment type="caution">
    <text evidence="1">The sequence shown here is derived from an EMBL/GenBank/DDBJ whole genome shotgun (WGS) entry which is preliminary data.</text>
</comment>
<reference evidence="1" key="1">
    <citation type="submission" date="2019-11" db="EMBL/GenBank/DDBJ databases">
        <authorList>
            <person name="Liu Y."/>
            <person name="Hou J."/>
            <person name="Li T.-Q."/>
            <person name="Guan C.-H."/>
            <person name="Wu X."/>
            <person name="Wu H.-Z."/>
            <person name="Ling F."/>
            <person name="Zhang R."/>
            <person name="Shi X.-G."/>
            <person name="Ren J.-P."/>
            <person name="Chen E.-F."/>
            <person name="Sun J.-M."/>
        </authorList>
    </citation>
    <scope>NUCLEOTIDE SEQUENCE</scope>
    <source>
        <strain evidence="1">Adult_tree_wgs_1</strain>
        <tissue evidence="1">Leaves</tissue>
    </source>
</reference>
<evidence type="ECO:0000313" key="1">
    <source>
        <dbReference type="EMBL" id="KAF7134206.1"/>
    </source>
</evidence>
<gene>
    <name evidence="1" type="ORF">RHSIM_Rhsim08G0158700</name>
</gene>
<name>A0A834GLT9_RHOSS</name>
<organism evidence="1 2">
    <name type="scientific">Rhododendron simsii</name>
    <name type="common">Sims's rhododendron</name>
    <dbReference type="NCBI Taxonomy" id="118357"/>
    <lineage>
        <taxon>Eukaryota</taxon>
        <taxon>Viridiplantae</taxon>
        <taxon>Streptophyta</taxon>
        <taxon>Embryophyta</taxon>
        <taxon>Tracheophyta</taxon>
        <taxon>Spermatophyta</taxon>
        <taxon>Magnoliopsida</taxon>
        <taxon>eudicotyledons</taxon>
        <taxon>Gunneridae</taxon>
        <taxon>Pentapetalae</taxon>
        <taxon>asterids</taxon>
        <taxon>Ericales</taxon>
        <taxon>Ericaceae</taxon>
        <taxon>Ericoideae</taxon>
        <taxon>Rhodoreae</taxon>
        <taxon>Rhododendron</taxon>
    </lineage>
</organism>
<dbReference type="Proteomes" id="UP000626092">
    <property type="component" value="Unassembled WGS sequence"/>
</dbReference>
<evidence type="ECO:0000313" key="2">
    <source>
        <dbReference type="Proteomes" id="UP000626092"/>
    </source>
</evidence>
<dbReference type="EMBL" id="WJXA01000008">
    <property type="protein sequence ID" value="KAF7134206.1"/>
    <property type="molecule type" value="Genomic_DNA"/>
</dbReference>
<accession>A0A834GLT9</accession>
<keyword evidence="2" id="KW-1185">Reference proteome</keyword>
<sequence length="297" mass="34148">MNDDKDASRIEKERLMVDMAKQRNEAMDDMENQRNMEAEKGDNSVINGLNQQIELENVSNQKCALVDQEKAAGVINRWNLQVDLNPSAVWRTIRSQQLEAPLSNERDDNDVSGYVMDTLEPEQDLIAKELQASTIERITLDLCLSLVEPINYGGKRMVKFPTEGYASYRCHLIGVLTALKRKDHAWGVVALNEEGFVLTALQVVLPGTKKAVVLVVEGMEVKCIVNPYDMYFPFQTRQVCYNCHSNETMEDGKDYKDHAKKTYKCRLMRDIRLKERNKYLKDYDFNTKIIQLNNLAQ</sequence>